<organism evidence="8 9">
    <name type="scientific">Paenibacillus oceani</name>
    <dbReference type="NCBI Taxonomy" id="2772510"/>
    <lineage>
        <taxon>Bacteria</taxon>
        <taxon>Bacillati</taxon>
        <taxon>Bacillota</taxon>
        <taxon>Bacilli</taxon>
        <taxon>Bacillales</taxon>
        <taxon>Paenibacillaceae</taxon>
        <taxon>Paenibacillus</taxon>
    </lineage>
</organism>
<dbReference type="InterPro" id="IPR051907">
    <property type="entry name" value="DoxX-like_oxidoreductase"/>
</dbReference>
<comment type="subcellular location">
    <subcellularLocation>
        <location evidence="1">Cell membrane</location>
        <topology evidence="1">Multi-pass membrane protein</topology>
    </subcellularLocation>
</comment>
<dbReference type="EMBL" id="JACXJA010000018">
    <property type="protein sequence ID" value="MBD2863285.1"/>
    <property type="molecule type" value="Genomic_DNA"/>
</dbReference>
<evidence type="ECO:0000313" key="8">
    <source>
        <dbReference type="EMBL" id="MBD2863285.1"/>
    </source>
</evidence>
<comment type="similarity">
    <text evidence="2">Belongs to the DoxX family.</text>
</comment>
<dbReference type="PANTHER" id="PTHR33452:SF1">
    <property type="entry name" value="INNER MEMBRANE PROTEIN YPHA-RELATED"/>
    <property type="match status" value="1"/>
</dbReference>
<evidence type="ECO:0000313" key="9">
    <source>
        <dbReference type="Proteomes" id="UP000639396"/>
    </source>
</evidence>
<feature type="transmembrane region" description="Helical" evidence="7">
    <location>
        <begin position="46"/>
        <end position="67"/>
    </location>
</feature>
<evidence type="ECO:0000256" key="5">
    <source>
        <dbReference type="ARBA" id="ARBA00022989"/>
    </source>
</evidence>
<dbReference type="InterPro" id="IPR032808">
    <property type="entry name" value="DoxX"/>
</dbReference>
<proteinExistence type="inferred from homology"/>
<evidence type="ECO:0000256" key="2">
    <source>
        <dbReference type="ARBA" id="ARBA00006679"/>
    </source>
</evidence>
<evidence type="ECO:0000256" key="7">
    <source>
        <dbReference type="SAM" id="Phobius"/>
    </source>
</evidence>
<accession>A0A927H033</accession>
<dbReference type="RefSeq" id="WP_190928917.1">
    <property type="nucleotide sequence ID" value="NZ_JACXJA010000018.1"/>
</dbReference>
<keyword evidence="9" id="KW-1185">Reference proteome</keyword>
<feature type="transmembrane region" description="Helical" evidence="7">
    <location>
        <begin position="74"/>
        <end position="94"/>
    </location>
</feature>
<dbReference type="AlphaFoldDB" id="A0A927H033"/>
<comment type="caution">
    <text evidence="8">The sequence shown here is derived from an EMBL/GenBank/DDBJ whole genome shotgun (WGS) entry which is preliminary data.</text>
</comment>
<protein>
    <submittedName>
        <fullName evidence="8">DoxX family protein</fullName>
    </submittedName>
</protein>
<keyword evidence="6 7" id="KW-0472">Membrane</keyword>
<keyword evidence="4 7" id="KW-0812">Transmembrane</keyword>
<reference evidence="8" key="1">
    <citation type="submission" date="2020-09" db="EMBL/GenBank/DDBJ databases">
        <title>A novel bacterium of genus Paenibacillus, isolated from South China Sea.</title>
        <authorList>
            <person name="Huang H."/>
            <person name="Mo K."/>
            <person name="Hu Y."/>
        </authorList>
    </citation>
    <scope>NUCLEOTIDE SEQUENCE</scope>
    <source>
        <strain evidence="8">IB182363</strain>
    </source>
</reference>
<evidence type="ECO:0000256" key="1">
    <source>
        <dbReference type="ARBA" id="ARBA00004651"/>
    </source>
</evidence>
<feature type="transmembrane region" description="Helical" evidence="7">
    <location>
        <begin position="106"/>
        <end position="124"/>
    </location>
</feature>
<evidence type="ECO:0000256" key="4">
    <source>
        <dbReference type="ARBA" id="ARBA00022692"/>
    </source>
</evidence>
<keyword evidence="5 7" id="KW-1133">Transmembrane helix</keyword>
<name>A0A927H033_9BACL</name>
<dbReference type="Pfam" id="PF07681">
    <property type="entry name" value="DoxX"/>
    <property type="match status" value="1"/>
</dbReference>
<keyword evidence="3" id="KW-1003">Cell membrane</keyword>
<dbReference type="GO" id="GO:0005886">
    <property type="term" value="C:plasma membrane"/>
    <property type="evidence" value="ECO:0007669"/>
    <property type="project" value="UniProtKB-SubCell"/>
</dbReference>
<dbReference type="Proteomes" id="UP000639396">
    <property type="component" value="Unassembled WGS sequence"/>
</dbReference>
<dbReference type="PANTHER" id="PTHR33452">
    <property type="entry name" value="OXIDOREDUCTASE CATD-RELATED"/>
    <property type="match status" value="1"/>
</dbReference>
<sequence length="139" mass="14441">MNRNIEIGLLITRLVLGIIFLVHGIVKFRDGIGNISGWFDSIGIPGFAAYIVAIIELVGGLALIVGFGTRIVSILLAIVMAGAIFKVKLAAGFLGNGQVAGYELDLALLAIALLLALSGSRLLALDRALPGSRSATLNS</sequence>
<evidence type="ECO:0000256" key="6">
    <source>
        <dbReference type="ARBA" id="ARBA00023136"/>
    </source>
</evidence>
<evidence type="ECO:0000256" key="3">
    <source>
        <dbReference type="ARBA" id="ARBA00022475"/>
    </source>
</evidence>
<feature type="transmembrane region" description="Helical" evidence="7">
    <location>
        <begin position="7"/>
        <end position="26"/>
    </location>
</feature>
<gene>
    <name evidence="8" type="ORF">IDH45_14930</name>
</gene>